<dbReference type="Proteomes" id="UP000320431">
    <property type="component" value="Unassembled WGS sequence"/>
</dbReference>
<reference evidence="1 2" key="1">
    <citation type="submission" date="2019-10" db="EMBL/GenBank/DDBJ databases">
        <title>Lysobacter alkalisoli sp. nov., isolated from saline-alkaline soil.</title>
        <authorList>
            <person name="Sun J.-Q."/>
        </authorList>
    </citation>
    <scope>NUCLEOTIDE SEQUENCE [LARGE SCALE GENOMIC DNA]</scope>
    <source>
        <strain evidence="1 2">KCTC 42381</strain>
    </source>
</reference>
<protein>
    <submittedName>
        <fullName evidence="1">Uncharacterized protein</fullName>
    </submittedName>
</protein>
<dbReference type="EMBL" id="VICD02000125">
    <property type="protein sequence ID" value="KAB8191374.1"/>
    <property type="molecule type" value="Genomic_DNA"/>
</dbReference>
<accession>A0A508AU95</accession>
<gene>
    <name evidence="1" type="ORF">FKV24_007920</name>
</gene>
<comment type="caution">
    <text evidence="1">The sequence shown here is derived from an EMBL/GenBank/DDBJ whole genome shotgun (WGS) entry which is preliminary data.</text>
</comment>
<proteinExistence type="predicted"/>
<evidence type="ECO:0000313" key="2">
    <source>
        <dbReference type="Proteomes" id="UP000320431"/>
    </source>
</evidence>
<dbReference type="RefSeq" id="WP_141481994.1">
    <property type="nucleotide sequence ID" value="NZ_VICD02000125.1"/>
</dbReference>
<organism evidence="1 2">
    <name type="scientific">Marilutibacter maris</name>
    <dbReference type="NCBI Taxonomy" id="1605891"/>
    <lineage>
        <taxon>Bacteria</taxon>
        <taxon>Pseudomonadati</taxon>
        <taxon>Pseudomonadota</taxon>
        <taxon>Gammaproteobacteria</taxon>
        <taxon>Lysobacterales</taxon>
        <taxon>Lysobacteraceae</taxon>
        <taxon>Marilutibacter</taxon>
    </lineage>
</organism>
<name>A0A508AU95_9GAMM</name>
<dbReference type="AlphaFoldDB" id="A0A508AU95"/>
<evidence type="ECO:0000313" key="1">
    <source>
        <dbReference type="EMBL" id="KAB8191374.1"/>
    </source>
</evidence>
<dbReference type="PROSITE" id="PS51257">
    <property type="entry name" value="PROKAR_LIPOPROTEIN"/>
    <property type="match status" value="1"/>
</dbReference>
<sequence length="174" mass="18557">MRASLLFALVSTALLVACSMKVVRVDMDPARLAVSSSPEETAGLACDYRLGEVVDARPAGARSGGLGPHAFSFVDAADTVRSQLVQAGLSETETASPPVSVRIAQLYLAQNLGTKVPVAVYQVSVADEPAFVVRSQAMSMNWNGSQDEAYRAYAQVLADVNQRLLQQLNARCVR</sequence>